<feature type="compositionally biased region" description="Low complexity" evidence="1">
    <location>
        <begin position="180"/>
        <end position="191"/>
    </location>
</feature>
<feature type="signal peptide" evidence="2">
    <location>
        <begin position="1"/>
        <end position="36"/>
    </location>
</feature>
<evidence type="ECO:0000256" key="1">
    <source>
        <dbReference type="SAM" id="MobiDB-lite"/>
    </source>
</evidence>
<dbReference type="AlphaFoldDB" id="A0A1G4WM07"/>
<dbReference type="Proteomes" id="UP000199707">
    <property type="component" value="Unassembled WGS sequence"/>
</dbReference>
<feature type="region of interest" description="Disordered" evidence="1">
    <location>
        <begin position="36"/>
        <end position="56"/>
    </location>
</feature>
<organism evidence="3 4">
    <name type="scientific">Mycolicibacterium fluoranthenivorans</name>
    <dbReference type="NCBI Taxonomy" id="258505"/>
    <lineage>
        <taxon>Bacteria</taxon>
        <taxon>Bacillati</taxon>
        <taxon>Actinomycetota</taxon>
        <taxon>Actinomycetes</taxon>
        <taxon>Mycobacteriales</taxon>
        <taxon>Mycobacteriaceae</taxon>
        <taxon>Mycolicibacterium</taxon>
    </lineage>
</organism>
<feature type="region of interest" description="Disordered" evidence="1">
    <location>
        <begin position="180"/>
        <end position="229"/>
    </location>
</feature>
<proteinExistence type="predicted"/>
<feature type="chain" id="PRO_5011528359" evidence="2">
    <location>
        <begin position="37"/>
        <end position="229"/>
    </location>
</feature>
<evidence type="ECO:0000313" key="3">
    <source>
        <dbReference type="EMBL" id="SCX25490.1"/>
    </source>
</evidence>
<feature type="compositionally biased region" description="Pro residues" evidence="1">
    <location>
        <begin position="38"/>
        <end position="56"/>
    </location>
</feature>
<keyword evidence="2" id="KW-0732">Signal</keyword>
<dbReference type="STRING" id="1502745.SAMN02799620_03870"/>
<evidence type="ECO:0000256" key="2">
    <source>
        <dbReference type="SAM" id="SignalP"/>
    </source>
</evidence>
<dbReference type="EMBL" id="FMUB01000008">
    <property type="protein sequence ID" value="SCX25490.1"/>
    <property type="molecule type" value="Genomic_DNA"/>
</dbReference>
<accession>A0A1G4WM07</accession>
<sequence length="229" mass="22888">MASTPDRYARNRSTVAAAAGLVALAAAVAFPAAAVADPLPPDPLPVPGDPAPPPPAPNVPVIGAPLGPSGWNILAQNGSQAAPGALGAPQDLSGLDRNTVLGQLPAPAAPGTGPGVVPNLNPFNNAYGLPQCDVPSAPGKCEQFDVAPGEEHADVSRREWLGRYIDLYRDGRLRGGLLGQLPQQQLGEPLPGTAPPPGTNIPPGLGQYLPDPPAPADGAPPAPAPAPQG</sequence>
<feature type="compositionally biased region" description="Pro residues" evidence="1">
    <location>
        <begin position="210"/>
        <end position="229"/>
    </location>
</feature>
<name>A0A1G4WM07_9MYCO</name>
<gene>
    <name evidence="3" type="ORF">SAMN02799620_03870</name>
</gene>
<evidence type="ECO:0000313" key="4">
    <source>
        <dbReference type="Proteomes" id="UP000199707"/>
    </source>
</evidence>
<reference evidence="4" key="1">
    <citation type="submission" date="2016-10" db="EMBL/GenBank/DDBJ databases">
        <authorList>
            <person name="Varghese N."/>
            <person name="Submissions S."/>
        </authorList>
    </citation>
    <scope>NUCLEOTIDE SEQUENCE [LARGE SCALE GENOMIC DNA]</scope>
    <source>
        <strain evidence="4">UNC267MFSha1.1M11</strain>
    </source>
</reference>
<protein>
    <submittedName>
        <fullName evidence="3">Uncharacterized protein</fullName>
    </submittedName>
</protein>